<dbReference type="RefSeq" id="WP_200267109.1">
    <property type="nucleotide sequence ID" value="NZ_JAENIJ010000002.1"/>
</dbReference>
<evidence type="ECO:0000313" key="2">
    <source>
        <dbReference type="Proteomes" id="UP000603141"/>
    </source>
</evidence>
<gene>
    <name evidence="1" type="primary">pilM</name>
    <name evidence="1" type="ORF">JIN85_02080</name>
</gene>
<dbReference type="SUPFAM" id="SSF53067">
    <property type="entry name" value="Actin-like ATPase domain"/>
    <property type="match status" value="2"/>
</dbReference>
<dbReference type="Proteomes" id="UP000603141">
    <property type="component" value="Unassembled WGS sequence"/>
</dbReference>
<dbReference type="InterPro" id="IPR005883">
    <property type="entry name" value="PilM"/>
</dbReference>
<dbReference type="InterPro" id="IPR050696">
    <property type="entry name" value="FtsA/MreB"/>
</dbReference>
<dbReference type="AlphaFoldDB" id="A0A934VT72"/>
<protein>
    <submittedName>
        <fullName evidence="1">Type IV pilus assembly protein PilM</fullName>
    </submittedName>
</protein>
<comment type="caution">
    <text evidence="1">The sequence shown here is derived from an EMBL/GenBank/DDBJ whole genome shotgun (WGS) entry which is preliminary data.</text>
</comment>
<dbReference type="Gene3D" id="3.30.1490.300">
    <property type="match status" value="1"/>
</dbReference>
<organism evidence="1 2">
    <name type="scientific">Luteolibacter pohnpeiensis</name>
    <dbReference type="NCBI Taxonomy" id="454153"/>
    <lineage>
        <taxon>Bacteria</taxon>
        <taxon>Pseudomonadati</taxon>
        <taxon>Verrucomicrobiota</taxon>
        <taxon>Verrucomicrobiia</taxon>
        <taxon>Verrucomicrobiales</taxon>
        <taxon>Verrucomicrobiaceae</taxon>
        <taxon>Luteolibacter</taxon>
    </lineage>
</organism>
<name>A0A934VT72_9BACT</name>
<dbReference type="PANTHER" id="PTHR32432">
    <property type="entry name" value="CELL DIVISION PROTEIN FTSA-RELATED"/>
    <property type="match status" value="1"/>
</dbReference>
<dbReference type="PANTHER" id="PTHR32432:SF3">
    <property type="entry name" value="ETHANOLAMINE UTILIZATION PROTEIN EUTJ"/>
    <property type="match status" value="1"/>
</dbReference>
<dbReference type="CDD" id="cd24049">
    <property type="entry name" value="ASKHA_NBD_PilM"/>
    <property type="match status" value="1"/>
</dbReference>
<dbReference type="InterPro" id="IPR043129">
    <property type="entry name" value="ATPase_NBD"/>
</dbReference>
<dbReference type="Pfam" id="PF11104">
    <property type="entry name" value="PilM_2"/>
    <property type="match status" value="1"/>
</dbReference>
<reference evidence="1" key="1">
    <citation type="submission" date="2021-01" db="EMBL/GenBank/DDBJ databases">
        <title>Modified the classification status of verrucomicrobia.</title>
        <authorList>
            <person name="Feng X."/>
        </authorList>
    </citation>
    <scope>NUCLEOTIDE SEQUENCE</scope>
    <source>
        <strain evidence="1">KCTC 22041</strain>
    </source>
</reference>
<keyword evidence="2" id="KW-1185">Reference proteome</keyword>
<sequence>MADSNATVALNIGSQRISMAVFDTSKNGSLILKSYDSESIAADPALDAARISQTRVAIANLTQRLKVSKSKARYAISGQSVFTRFVKLPPLQDDNIEQLVTFEAQQHVPFPIDEVVWDYELIDNPVEKEVVIVAIKADALDEINDAVNESGLATAEVDVSPMAIYNAFRASYGEPAETVLLIDIGAKTSNLLYIEGKRFFTRSVSVGGAAVTSAIAKEYGVAFNDAEQQKVANGMVALGGGHTAQLDESVAALAGTIRNALTRLPSEITRTTNYYRSQHGGSAPQRIIIAGGGASLPYTLEFLQEKLNLPVEFFNPLQAISFGKGVNAEALKGEAHQMGELIGLGLRGVGKSSINIDLVPAVIEKARADQKRKPFLIGAAALLLLGVGGWAGMQHLAANKAEEKANAMKETQESLEPYNNSINSLLKKEDDLRKIATTYTDAERDHTYWYQLLTEVETAFGSDVVWVTDFEPLVGYNPIPEDTRGVNGRSVVKPDFVSVPYGTSCLADIQVEVPTKGKSKSKSRNQKTEAPTINAIRMRGFWLENPKSQTVVSDLLARLRAQPDKFTFMAPFNKEMVELKDEEILKVAVTGEGPEFGLPFEIDLPLARKIAIK</sequence>
<dbReference type="InterPro" id="IPR054809">
    <property type="entry name" value="Amuc_1101-like"/>
</dbReference>
<dbReference type="Gene3D" id="3.30.420.40">
    <property type="match status" value="2"/>
</dbReference>
<dbReference type="EMBL" id="JAENIJ010000002">
    <property type="protein sequence ID" value="MBK1881182.1"/>
    <property type="molecule type" value="Genomic_DNA"/>
</dbReference>
<dbReference type="NCBIfam" id="NF045709">
    <property type="entry name" value="Amuc_1101_fam"/>
    <property type="match status" value="1"/>
</dbReference>
<evidence type="ECO:0000313" key="1">
    <source>
        <dbReference type="EMBL" id="MBK1881182.1"/>
    </source>
</evidence>
<dbReference type="NCBIfam" id="TIGR01175">
    <property type="entry name" value="pilM"/>
    <property type="match status" value="1"/>
</dbReference>
<accession>A0A934VT72</accession>
<proteinExistence type="predicted"/>